<dbReference type="GO" id="GO:0000270">
    <property type="term" value="P:peptidoglycan metabolic process"/>
    <property type="evidence" value="ECO:0007669"/>
    <property type="project" value="TreeGrafter"/>
</dbReference>
<dbReference type="GO" id="GO:0043164">
    <property type="term" value="P:Gram-negative-bacterium-type cell wall biogenesis"/>
    <property type="evidence" value="ECO:0007669"/>
    <property type="project" value="TreeGrafter"/>
</dbReference>
<feature type="transmembrane region" description="Helical" evidence="1">
    <location>
        <begin position="128"/>
        <end position="151"/>
    </location>
</feature>
<sequence length="343" mass="38185">MFSYAVPIFFLALAAFSAQQDPRKVRIGVFLMTGVFLGLLTFLTRFLNLVDNLSSNDMMSAYILLGLIILILLMILTVSLALIANGISMIKRAGTSLPHLLSLFLGIGLLLYLFLGFYSVLRLSNQVFATLLVLLGGPIAFVGFGLFSYAVYQWLYLRFAARWGGPVTHVIALGSSVRYGMQPLLMKRVKTAVDYANKHDATLIMSGGKGADEPKSEAEMMSEYAQSLGFPKDRILLEDRSTNTDENLRYSAQIIMTTERHNSKMRVAVVTSNYHAFRAALEMRSQHLPGYAIGAPVSSYYWPSAFLREYVAIMRDYWVINLVGLFFSSVPFLLALTVMATGR</sequence>
<dbReference type="Proteomes" id="UP000186785">
    <property type="component" value="Unassembled WGS sequence"/>
</dbReference>
<feature type="transmembrane region" description="Helical" evidence="1">
    <location>
        <begin position="99"/>
        <end position="121"/>
    </location>
</feature>
<feature type="transmembrane region" description="Helical" evidence="1">
    <location>
        <begin position="317"/>
        <end position="340"/>
    </location>
</feature>
<dbReference type="CDD" id="cd06259">
    <property type="entry name" value="YdcF-like"/>
    <property type="match status" value="1"/>
</dbReference>
<evidence type="ECO:0000313" key="4">
    <source>
        <dbReference type="Proteomes" id="UP000186785"/>
    </source>
</evidence>
<keyword evidence="1" id="KW-1133">Transmembrane helix</keyword>
<feature type="transmembrane region" description="Helical" evidence="1">
    <location>
        <begin position="62"/>
        <end position="87"/>
    </location>
</feature>
<dbReference type="PANTHER" id="PTHR30336">
    <property type="entry name" value="INNER MEMBRANE PROTEIN, PROBABLE PERMEASE"/>
    <property type="match status" value="1"/>
</dbReference>
<dbReference type="InterPro" id="IPR014729">
    <property type="entry name" value="Rossmann-like_a/b/a_fold"/>
</dbReference>
<dbReference type="STRING" id="1921764.BSR28_01380"/>
<dbReference type="Gene3D" id="3.40.50.620">
    <property type="entry name" value="HUPs"/>
    <property type="match status" value="1"/>
</dbReference>
<keyword evidence="1" id="KW-0472">Membrane</keyword>
<name>A0A1Q5PPZ3_9ACTO</name>
<dbReference type="EMBL" id="MQSV01000001">
    <property type="protein sequence ID" value="OKL49593.1"/>
    <property type="molecule type" value="Genomic_DNA"/>
</dbReference>
<keyword evidence="1" id="KW-0812">Transmembrane</keyword>
<dbReference type="Pfam" id="PF02698">
    <property type="entry name" value="DUF218"/>
    <property type="match status" value="1"/>
</dbReference>
<dbReference type="InterPro" id="IPR003848">
    <property type="entry name" value="DUF218"/>
</dbReference>
<gene>
    <name evidence="3" type="ORF">BSR29_01145</name>
</gene>
<evidence type="ECO:0000259" key="2">
    <source>
        <dbReference type="Pfam" id="PF02698"/>
    </source>
</evidence>
<comment type="caution">
    <text evidence="3">The sequence shown here is derived from an EMBL/GenBank/DDBJ whole genome shotgun (WGS) entry which is preliminary data.</text>
</comment>
<dbReference type="OrthoDB" id="9782395at2"/>
<feature type="domain" description="DUF218" evidence="2">
    <location>
        <begin position="170"/>
        <end position="311"/>
    </location>
</feature>
<dbReference type="InterPro" id="IPR051599">
    <property type="entry name" value="Cell_Envelope_Assoc"/>
</dbReference>
<keyword evidence="4" id="KW-1185">Reference proteome</keyword>
<evidence type="ECO:0000256" key="1">
    <source>
        <dbReference type="SAM" id="Phobius"/>
    </source>
</evidence>
<feature type="transmembrane region" description="Helical" evidence="1">
    <location>
        <begin position="163"/>
        <end position="181"/>
    </location>
</feature>
<evidence type="ECO:0000313" key="3">
    <source>
        <dbReference type="EMBL" id="OKL49593.1"/>
    </source>
</evidence>
<protein>
    <recommendedName>
        <fullName evidence="2">DUF218 domain-containing protein</fullName>
    </recommendedName>
</protein>
<feature type="transmembrane region" description="Helical" evidence="1">
    <location>
        <begin position="27"/>
        <end position="50"/>
    </location>
</feature>
<dbReference type="PANTHER" id="PTHR30336:SF4">
    <property type="entry name" value="ENVELOPE BIOGENESIS FACTOR ELYC"/>
    <property type="match status" value="1"/>
</dbReference>
<dbReference type="AlphaFoldDB" id="A0A1Q5PPZ3"/>
<reference evidence="3 4" key="1">
    <citation type="submission" date="2016-11" db="EMBL/GenBank/DDBJ databases">
        <title>Actinomyces gypaetusis sp. nov. isolated from the vulture Gypaetus barbatus in Qinghai Tibet Plateau China.</title>
        <authorList>
            <person name="Meng X."/>
        </authorList>
    </citation>
    <scope>NUCLEOTIDE SEQUENCE [LARGE SCALE GENOMIC DNA]</scope>
    <source>
        <strain evidence="3 4">VUL4_2</strain>
    </source>
</reference>
<dbReference type="GO" id="GO:0005886">
    <property type="term" value="C:plasma membrane"/>
    <property type="evidence" value="ECO:0007669"/>
    <property type="project" value="TreeGrafter"/>
</dbReference>
<proteinExistence type="predicted"/>
<organism evidence="3 4">
    <name type="scientific">Boudabousia liubingyangii</name>
    <dbReference type="NCBI Taxonomy" id="1921764"/>
    <lineage>
        <taxon>Bacteria</taxon>
        <taxon>Bacillati</taxon>
        <taxon>Actinomycetota</taxon>
        <taxon>Actinomycetes</taxon>
        <taxon>Actinomycetales</taxon>
        <taxon>Actinomycetaceae</taxon>
        <taxon>Boudabousia</taxon>
    </lineage>
</organism>
<accession>A0A1Q5PPZ3</accession>
<dbReference type="RefSeq" id="WP_073708484.1">
    <property type="nucleotide sequence ID" value="NZ_MQSV01000001.1"/>
</dbReference>